<dbReference type="RefSeq" id="WP_174439340.1">
    <property type="nucleotide sequence ID" value="NZ_BAABCC010000044.1"/>
</dbReference>
<protein>
    <submittedName>
        <fullName evidence="1">Uncharacterized protein</fullName>
    </submittedName>
</protein>
<dbReference type="Proteomes" id="UP000639419">
    <property type="component" value="Unassembled WGS sequence"/>
</dbReference>
<keyword evidence="2" id="KW-1185">Reference proteome</keyword>
<organism evidence="1 2">
    <name type="scientific">Azospirillum formosense</name>
    <dbReference type="NCBI Taxonomy" id="861533"/>
    <lineage>
        <taxon>Bacteria</taxon>
        <taxon>Pseudomonadati</taxon>
        <taxon>Pseudomonadota</taxon>
        <taxon>Alphaproteobacteria</taxon>
        <taxon>Rhodospirillales</taxon>
        <taxon>Azospirillaceae</taxon>
        <taxon>Azospirillum</taxon>
    </lineage>
</organism>
<name>A0ABX2KUE0_9PROT</name>
<dbReference type="EMBL" id="WHOR01000091">
    <property type="protein sequence ID" value="NUB20289.1"/>
    <property type="molecule type" value="Genomic_DNA"/>
</dbReference>
<reference evidence="1 2" key="1">
    <citation type="submission" date="2019-10" db="EMBL/GenBank/DDBJ databases">
        <title>Genome sequence of Azospirillum formosense CC-Nfb-7.</title>
        <authorList>
            <person name="Ambrosini A."/>
            <person name="Sant'Anna F.H."/>
            <person name="Cassan F.D."/>
            <person name="Souza E.M."/>
            <person name="Passaglia L.M.P."/>
        </authorList>
    </citation>
    <scope>NUCLEOTIDE SEQUENCE [LARGE SCALE GENOMIC DNA]</scope>
    <source>
        <strain evidence="1 2">CC-NFb-7</strain>
    </source>
</reference>
<comment type="caution">
    <text evidence="1">The sequence shown here is derived from an EMBL/GenBank/DDBJ whole genome shotgun (WGS) entry which is preliminary data.</text>
</comment>
<evidence type="ECO:0000313" key="1">
    <source>
        <dbReference type="EMBL" id="NUB20289.1"/>
    </source>
</evidence>
<proteinExistence type="predicted"/>
<gene>
    <name evidence="1" type="ORF">GBZ26_13845</name>
</gene>
<accession>A0ABX2KUE0</accession>
<evidence type="ECO:0000313" key="2">
    <source>
        <dbReference type="Proteomes" id="UP000639419"/>
    </source>
</evidence>
<sequence>MPTLTKAEVEANYITHRGDIIAARVPDLALDDDFKVDNFFFATSEYGFLTVYGSIYFKSSRRIRLCHDSRPKVSSKKNGLYQYCLLPNGERYYHDFGRRFNNKDLVDRLAAMNGICDLKENGGTLVEFWEFEGRHISRGRPVNVTLTQKQINFLYLAAIMESNSLMKQCWLAADLPY</sequence>